<evidence type="ECO:0000256" key="1">
    <source>
        <dbReference type="SAM" id="MobiDB-lite"/>
    </source>
</evidence>
<proteinExistence type="predicted"/>
<gene>
    <name evidence="2" type="ORF">MSL71_7000</name>
</gene>
<evidence type="ECO:0000313" key="2">
    <source>
        <dbReference type="EMBL" id="VFQ43073.1"/>
    </source>
</evidence>
<sequence>MGEEIAQAYEQRCLFREKMQQEFSNIKKGTAELLGSLAEHRFEMAQDLKAGLKQFTDELGEKGRQRQKGAEDASQERMAQIDALRADMRQMEAETRSFLEGLEGAHRAMGESLKSELAEFSKTFGSRSKTDLNRRVQEIKSRRADVGTMRGEIRSFLGGLAKTREAMERARRSGMRAFEEERKAGVQDFLDTVRTEHQEMAAAWQGIVTKITSVLERHSQESPAKGKTRGGTQAGASSAAATGEAGDVGRLKAEITETLSAHPDGLKMTQIAEILGIGQWRTLIPIMRDLQDAGTIRKEGALYVSE</sequence>
<organism evidence="2 3">
    <name type="scientific">Desulfoluna butyratoxydans</name>
    <dbReference type="NCBI Taxonomy" id="231438"/>
    <lineage>
        <taxon>Bacteria</taxon>
        <taxon>Pseudomonadati</taxon>
        <taxon>Thermodesulfobacteriota</taxon>
        <taxon>Desulfobacteria</taxon>
        <taxon>Desulfobacterales</taxon>
        <taxon>Desulfolunaceae</taxon>
        <taxon>Desulfoluna</taxon>
    </lineage>
</organism>
<feature type="compositionally biased region" description="Low complexity" evidence="1">
    <location>
        <begin position="230"/>
        <end position="245"/>
    </location>
</feature>
<dbReference type="Proteomes" id="UP000507962">
    <property type="component" value="Unassembled WGS sequence"/>
</dbReference>
<reference evidence="2 3" key="1">
    <citation type="submission" date="2019-03" db="EMBL/GenBank/DDBJ databases">
        <authorList>
            <person name="Nijsse B."/>
        </authorList>
    </citation>
    <scope>NUCLEOTIDE SEQUENCE [LARGE SCALE GENOMIC DNA]</scope>
    <source>
        <strain evidence="2">Desulfoluna butyratoxydans MSL71</strain>
    </source>
</reference>
<evidence type="ECO:0000313" key="3">
    <source>
        <dbReference type="Proteomes" id="UP000507962"/>
    </source>
</evidence>
<dbReference type="AlphaFoldDB" id="A0A4U8YPB2"/>
<accession>A0A4U8YPB2</accession>
<keyword evidence="3" id="KW-1185">Reference proteome</keyword>
<protein>
    <submittedName>
        <fullName evidence="2">Uncharacterized protein</fullName>
    </submittedName>
</protein>
<dbReference type="EMBL" id="CAADHO010000001">
    <property type="protein sequence ID" value="VFQ43073.1"/>
    <property type="molecule type" value="Genomic_DNA"/>
</dbReference>
<feature type="region of interest" description="Disordered" evidence="1">
    <location>
        <begin position="217"/>
        <end position="245"/>
    </location>
</feature>
<name>A0A4U8YPB2_9BACT</name>